<reference evidence="2" key="1">
    <citation type="journal article" date="2023" name="Nat. Plants">
        <title>Single-cell RNA sequencing provides a high-resolution roadmap for understanding the multicellular compartmentation of specialized metabolism.</title>
        <authorList>
            <person name="Sun S."/>
            <person name="Shen X."/>
            <person name="Li Y."/>
            <person name="Li Y."/>
            <person name="Wang S."/>
            <person name="Li R."/>
            <person name="Zhang H."/>
            <person name="Shen G."/>
            <person name="Guo B."/>
            <person name="Wei J."/>
            <person name="Xu J."/>
            <person name="St-Pierre B."/>
            <person name="Chen S."/>
            <person name="Sun C."/>
        </authorList>
    </citation>
    <scope>NUCLEOTIDE SEQUENCE [LARGE SCALE GENOMIC DNA]</scope>
</reference>
<evidence type="ECO:0000313" key="1">
    <source>
        <dbReference type="EMBL" id="KAI5654095.1"/>
    </source>
</evidence>
<sequence>MEQLRRRDGEEDKECVQQQEYILIMYVKEETSSFPMMVKAKSPDCNDLGNAKLSSIEQISSRVGKAREASISWSQIFYFFQFFAQVQMPVYYLV</sequence>
<gene>
    <name evidence="1" type="ORF">M9H77_31282</name>
</gene>
<evidence type="ECO:0000313" key="2">
    <source>
        <dbReference type="Proteomes" id="UP001060085"/>
    </source>
</evidence>
<protein>
    <submittedName>
        <fullName evidence="1">Uncharacterized protein</fullName>
    </submittedName>
</protein>
<comment type="caution">
    <text evidence="1">The sequence shown here is derived from an EMBL/GenBank/DDBJ whole genome shotgun (WGS) entry which is preliminary data.</text>
</comment>
<name>A0ACC0A1H2_CATRO</name>
<accession>A0ACC0A1H2</accession>
<organism evidence="1 2">
    <name type="scientific">Catharanthus roseus</name>
    <name type="common">Madagascar periwinkle</name>
    <name type="synonym">Vinca rosea</name>
    <dbReference type="NCBI Taxonomy" id="4058"/>
    <lineage>
        <taxon>Eukaryota</taxon>
        <taxon>Viridiplantae</taxon>
        <taxon>Streptophyta</taxon>
        <taxon>Embryophyta</taxon>
        <taxon>Tracheophyta</taxon>
        <taxon>Spermatophyta</taxon>
        <taxon>Magnoliopsida</taxon>
        <taxon>eudicotyledons</taxon>
        <taxon>Gunneridae</taxon>
        <taxon>Pentapetalae</taxon>
        <taxon>asterids</taxon>
        <taxon>lamiids</taxon>
        <taxon>Gentianales</taxon>
        <taxon>Apocynaceae</taxon>
        <taxon>Rauvolfioideae</taxon>
        <taxon>Vinceae</taxon>
        <taxon>Catharanthinae</taxon>
        <taxon>Catharanthus</taxon>
    </lineage>
</organism>
<proteinExistence type="predicted"/>
<keyword evidence="2" id="KW-1185">Reference proteome</keyword>
<dbReference type="EMBL" id="CM044707">
    <property type="protein sequence ID" value="KAI5654095.1"/>
    <property type="molecule type" value="Genomic_DNA"/>
</dbReference>
<dbReference type="Proteomes" id="UP001060085">
    <property type="component" value="Linkage Group LG07"/>
</dbReference>